<accession>A0A6G1HA15</accession>
<evidence type="ECO:0000313" key="2">
    <source>
        <dbReference type="EMBL" id="KAF1990066.1"/>
    </source>
</evidence>
<feature type="compositionally biased region" description="Low complexity" evidence="1">
    <location>
        <begin position="14"/>
        <end position="25"/>
    </location>
</feature>
<feature type="compositionally biased region" description="Basic residues" evidence="1">
    <location>
        <begin position="81"/>
        <end position="90"/>
    </location>
</feature>
<proteinExistence type="predicted"/>
<dbReference type="EMBL" id="ML977143">
    <property type="protein sequence ID" value="KAF1990066.1"/>
    <property type="molecule type" value="Genomic_DNA"/>
</dbReference>
<gene>
    <name evidence="2" type="ORF">K402DRAFT_247310</name>
</gene>
<feature type="region of interest" description="Disordered" evidence="1">
    <location>
        <begin position="1"/>
        <end position="110"/>
    </location>
</feature>
<organism evidence="2 3">
    <name type="scientific">Aulographum hederae CBS 113979</name>
    <dbReference type="NCBI Taxonomy" id="1176131"/>
    <lineage>
        <taxon>Eukaryota</taxon>
        <taxon>Fungi</taxon>
        <taxon>Dikarya</taxon>
        <taxon>Ascomycota</taxon>
        <taxon>Pezizomycotina</taxon>
        <taxon>Dothideomycetes</taxon>
        <taxon>Pleosporomycetidae</taxon>
        <taxon>Aulographales</taxon>
        <taxon>Aulographaceae</taxon>
    </lineage>
</organism>
<protein>
    <submittedName>
        <fullName evidence="2">Uncharacterized protein</fullName>
    </submittedName>
</protein>
<sequence length="201" mass="21970">MKPSSVHSDVRQGSRSLSPRSQASSFNDSPHGHKQNQRSHGKSLVDDRSVLDGKDDAEWHDNVHRSPDSATRNDDTGSKTTGHRTGHRTSHSSEQDLPSNRHSLSDPPVRTNIANETDVVSYTASFSADYHPINRFLAESAREGGPVVAHMISHRAKSDLSGDGISIDAHFEACGGAMHDAHCHHVSSYCSCLEASWRLSR</sequence>
<name>A0A6G1HA15_9PEZI</name>
<keyword evidence="3" id="KW-1185">Reference proteome</keyword>
<feature type="compositionally biased region" description="Basic residues" evidence="1">
    <location>
        <begin position="32"/>
        <end position="41"/>
    </location>
</feature>
<dbReference type="AlphaFoldDB" id="A0A6G1HA15"/>
<evidence type="ECO:0000256" key="1">
    <source>
        <dbReference type="SAM" id="MobiDB-lite"/>
    </source>
</evidence>
<feature type="compositionally biased region" description="Basic and acidic residues" evidence="1">
    <location>
        <begin position="43"/>
        <end position="77"/>
    </location>
</feature>
<feature type="compositionally biased region" description="Polar residues" evidence="1">
    <location>
        <begin position="1"/>
        <end position="13"/>
    </location>
</feature>
<reference evidence="2" key="1">
    <citation type="journal article" date="2020" name="Stud. Mycol.">
        <title>101 Dothideomycetes genomes: a test case for predicting lifestyles and emergence of pathogens.</title>
        <authorList>
            <person name="Haridas S."/>
            <person name="Albert R."/>
            <person name="Binder M."/>
            <person name="Bloem J."/>
            <person name="Labutti K."/>
            <person name="Salamov A."/>
            <person name="Andreopoulos B."/>
            <person name="Baker S."/>
            <person name="Barry K."/>
            <person name="Bills G."/>
            <person name="Bluhm B."/>
            <person name="Cannon C."/>
            <person name="Castanera R."/>
            <person name="Culley D."/>
            <person name="Daum C."/>
            <person name="Ezra D."/>
            <person name="Gonzalez J."/>
            <person name="Henrissat B."/>
            <person name="Kuo A."/>
            <person name="Liang C."/>
            <person name="Lipzen A."/>
            <person name="Lutzoni F."/>
            <person name="Magnuson J."/>
            <person name="Mondo S."/>
            <person name="Nolan M."/>
            <person name="Ohm R."/>
            <person name="Pangilinan J."/>
            <person name="Park H.-J."/>
            <person name="Ramirez L."/>
            <person name="Alfaro M."/>
            <person name="Sun H."/>
            <person name="Tritt A."/>
            <person name="Yoshinaga Y."/>
            <person name="Zwiers L.-H."/>
            <person name="Turgeon B."/>
            <person name="Goodwin S."/>
            <person name="Spatafora J."/>
            <person name="Crous P."/>
            <person name="Grigoriev I."/>
        </authorList>
    </citation>
    <scope>NUCLEOTIDE SEQUENCE</scope>
    <source>
        <strain evidence="2">CBS 113979</strain>
    </source>
</reference>
<evidence type="ECO:0000313" key="3">
    <source>
        <dbReference type="Proteomes" id="UP000800041"/>
    </source>
</evidence>
<dbReference type="Proteomes" id="UP000800041">
    <property type="component" value="Unassembled WGS sequence"/>
</dbReference>